<reference evidence="1" key="1">
    <citation type="journal article" date="2015" name="Nature">
        <title>Complex archaea that bridge the gap between prokaryotes and eukaryotes.</title>
        <authorList>
            <person name="Spang A."/>
            <person name="Saw J.H."/>
            <person name="Jorgensen S.L."/>
            <person name="Zaremba-Niedzwiedzka K."/>
            <person name="Martijn J."/>
            <person name="Lind A.E."/>
            <person name="van Eijk R."/>
            <person name="Schleper C."/>
            <person name="Guy L."/>
            <person name="Ettema T.J."/>
        </authorList>
    </citation>
    <scope>NUCLEOTIDE SEQUENCE</scope>
</reference>
<dbReference type="AlphaFoldDB" id="A0A0F9FZA3"/>
<gene>
    <name evidence="1" type="ORF">LCGC14_1892620</name>
</gene>
<evidence type="ECO:0000313" key="1">
    <source>
        <dbReference type="EMBL" id="KKL91653.1"/>
    </source>
</evidence>
<comment type="caution">
    <text evidence="1">The sequence shown here is derived from an EMBL/GenBank/DDBJ whole genome shotgun (WGS) entry which is preliminary data.</text>
</comment>
<name>A0A0F9FZA3_9ZZZZ</name>
<organism evidence="1">
    <name type="scientific">marine sediment metagenome</name>
    <dbReference type="NCBI Taxonomy" id="412755"/>
    <lineage>
        <taxon>unclassified sequences</taxon>
        <taxon>metagenomes</taxon>
        <taxon>ecological metagenomes</taxon>
    </lineage>
</organism>
<protein>
    <submittedName>
        <fullName evidence="1">Uncharacterized protein</fullName>
    </submittedName>
</protein>
<sequence>FSDRSEAEALAVTLGREALIEASFLEWVKVATQTFVSDYDEIRKVVRAAL</sequence>
<feature type="non-terminal residue" evidence="1">
    <location>
        <position position="1"/>
    </location>
</feature>
<accession>A0A0F9FZA3</accession>
<proteinExistence type="predicted"/>
<dbReference type="EMBL" id="LAZR01019678">
    <property type="protein sequence ID" value="KKL91653.1"/>
    <property type="molecule type" value="Genomic_DNA"/>
</dbReference>